<organism evidence="1 2">
    <name type="scientific">Nosocomiicoccus ampullae</name>
    <dbReference type="NCBI Taxonomy" id="489910"/>
    <lineage>
        <taxon>Bacteria</taxon>
        <taxon>Bacillati</taxon>
        <taxon>Bacillota</taxon>
        <taxon>Bacilli</taxon>
        <taxon>Bacillales</taxon>
        <taxon>Staphylococcaceae</taxon>
        <taxon>Nosocomiicoccus</taxon>
    </lineage>
</organism>
<proteinExistence type="predicted"/>
<dbReference type="AlphaFoldDB" id="A0A9Q2CZU7"/>
<comment type="caution">
    <text evidence="1">The sequence shown here is derived from an EMBL/GenBank/DDBJ whole genome shotgun (WGS) entry which is preliminary data.</text>
</comment>
<name>A0A9Q2CZU7_9STAP</name>
<dbReference type="InterPro" id="IPR018690">
    <property type="entry name" value="DUF2187"/>
</dbReference>
<dbReference type="Proteomes" id="UP000579136">
    <property type="component" value="Unassembled WGS sequence"/>
</dbReference>
<dbReference type="EMBL" id="JACHHF010000003">
    <property type="protein sequence ID" value="MBB5175874.1"/>
    <property type="molecule type" value="Genomic_DNA"/>
</dbReference>
<gene>
    <name evidence="1" type="ORF">HNQ45_000749</name>
</gene>
<evidence type="ECO:0000313" key="1">
    <source>
        <dbReference type="EMBL" id="MBB5175874.1"/>
    </source>
</evidence>
<dbReference type="Pfam" id="PF09953">
    <property type="entry name" value="DUF2187"/>
    <property type="match status" value="1"/>
</dbReference>
<protein>
    <submittedName>
        <fullName evidence="1">Uncharacterized protein YkvS</fullName>
    </submittedName>
</protein>
<accession>A0A9Q2CZU7</accession>
<reference evidence="1 2" key="1">
    <citation type="submission" date="2020-08" db="EMBL/GenBank/DDBJ databases">
        <title>Genomic Encyclopedia of Type Strains, Phase IV (KMG-IV): sequencing the most valuable type-strain genomes for metagenomic binning, comparative biology and taxonomic classification.</title>
        <authorList>
            <person name="Goeker M."/>
        </authorList>
    </citation>
    <scope>NUCLEOTIDE SEQUENCE [LARGE SCALE GENOMIC DNA]</scope>
    <source>
        <strain evidence="1 2">DSM 19163</strain>
    </source>
</reference>
<evidence type="ECO:0000313" key="2">
    <source>
        <dbReference type="Proteomes" id="UP000579136"/>
    </source>
</evidence>
<keyword evidence="2" id="KW-1185">Reference proteome</keyword>
<sequence length="66" mass="7695">MSKNKDEEEIVPAEVGDIVEFDGMLGKVEKINENSVIVDITINEDWNENEDFEKTVVNHKRYKIKK</sequence>